<gene>
    <name evidence="2" type="ORF">HNAJ_LOCUS5090</name>
</gene>
<organism evidence="4">
    <name type="scientific">Rodentolepis nana</name>
    <name type="common">Dwarf tapeworm</name>
    <name type="synonym">Hymenolepis nana</name>
    <dbReference type="NCBI Taxonomy" id="102285"/>
    <lineage>
        <taxon>Eukaryota</taxon>
        <taxon>Metazoa</taxon>
        <taxon>Spiralia</taxon>
        <taxon>Lophotrochozoa</taxon>
        <taxon>Platyhelminthes</taxon>
        <taxon>Cestoda</taxon>
        <taxon>Eucestoda</taxon>
        <taxon>Cyclophyllidea</taxon>
        <taxon>Hymenolepididae</taxon>
        <taxon>Rodentolepis</taxon>
    </lineage>
</organism>
<protein>
    <submittedName>
        <fullName evidence="4">Kinesin motor domain-containing protein</fullName>
    </submittedName>
</protein>
<keyword evidence="3" id="KW-1185">Reference proteome</keyword>
<dbReference type="Proteomes" id="UP000278807">
    <property type="component" value="Unassembled WGS sequence"/>
</dbReference>
<evidence type="ECO:0000313" key="3">
    <source>
        <dbReference type="Proteomes" id="UP000278807"/>
    </source>
</evidence>
<dbReference type="WBParaSite" id="HNAJ_0000509201-mRNA-1">
    <property type="protein sequence ID" value="HNAJ_0000509201-mRNA-1"/>
    <property type="gene ID" value="HNAJ_0000509201"/>
</dbReference>
<feature type="compositionally biased region" description="Polar residues" evidence="1">
    <location>
        <begin position="85"/>
        <end position="97"/>
    </location>
</feature>
<proteinExistence type="predicted"/>
<name>A0A0R3TDF3_RODNA</name>
<sequence length="97" mass="10631">QKVGAKVFTFAAKRVEGHNATAQVVRGNVSSIFSNSKFRLKIQITLRSTLADINGLLGCSRTRRKLAFQDLDVEMRGGSHENDSHSLLTPDQLMTSG</sequence>
<reference evidence="4" key="1">
    <citation type="submission" date="2017-02" db="UniProtKB">
        <authorList>
            <consortium name="WormBaseParasite"/>
        </authorList>
    </citation>
    <scope>IDENTIFICATION</scope>
</reference>
<dbReference type="AlphaFoldDB" id="A0A0R3TDF3"/>
<evidence type="ECO:0000313" key="2">
    <source>
        <dbReference type="EMBL" id="VDO00950.1"/>
    </source>
</evidence>
<accession>A0A0R3TDF3</accession>
<evidence type="ECO:0000256" key="1">
    <source>
        <dbReference type="SAM" id="MobiDB-lite"/>
    </source>
</evidence>
<dbReference type="EMBL" id="UZAE01004046">
    <property type="protein sequence ID" value="VDO00950.1"/>
    <property type="molecule type" value="Genomic_DNA"/>
</dbReference>
<reference evidence="2 3" key="2">
    <citation type="submission" date="2018-11" db="EMBL/GenBank/DDBJ databases">
        <authorList>
            <consortium name="Pathogen Informatics"/>
        </authorList>
    </citation>
    <scope>NUCLEOTIDE SEQUENCE [LARGE SCALE GENOMIC DNA]</scope>
</reference>
<feature type="region of interest" description="Disordered" evidence="1">
    <location>
        <begin position="76"/>
        <end position="97"/>
    </location>
</feature>
<evidence type="ECO:0000313" key="4">
    <source>
        <dbReference type="WBParaSite" id="HNAJ_0000509201-mRNA-1"/>
    </source>
</evidence>